<dbReference type="EMBL" id="JAIQCV010000011">
    <property type="protein sequence ID" value="KAH1047167.1"/>
    <property type="molecule type" value="Genomic_DNA"/>
</dbReference>
<evidence type="ECO:0000256" key="1">
    <source>
        <dbReference type="SAM" id="Coils"/>
    </source>
</evidence>
<accession>A0A9D3UL58</accession>
<dbReference type="Proteomes" id="UP000828251">
    <property type="component" value="Unassembled WGS sequence"/>
</dbReference>
<evidence type="ECO:0000313" key="3">
    <source>
        <dbReference type="Proteomes" id="UP000828251"/>
    </source>
</evidence>
<sequence>MKVIDEQNVLIETCAEKGKKNSKLRDMLSTLESSIAHLEESMGEMNETLEAIKRHTNELDSVKDFNIDALQAFFNTIVVKLTKKNDALKVGMIAMKEENEATVITLNIKIEELERKLVVCGVVMVRGYSTQFVFSTIKGDDEPKKASLKLCLILSSVKTKRVKENEKKST</sequence>
<feature type="coiled-coil region" evidence="1">
    <location>
        <begin position="21"/>
        <end position="58"/>
    </location>
</feature>
<protein>
    <submittedName>
        <fullName evidence="2">Uncharacterized protein</fullName>
    </submittedName>
</protein>
<keyword evidence="3" id="KW-1185">Reference proteome</keyword>
<organism evidence="2 3">
    <name type="scientific">Gossypium stocksii</name>
    <dbReference type="NCBI Taxonomy" id="47602"/>
    <lineage>
        <taxon>Eukaryota</taxon>
        <taxon>Viridiplantae</taxon>
        <taxon>Streptophyta</taxon>
        <taxon>Embryophyta</taxon>
        <taxon>Tracheophyta</taxon>
        <taxon>Spermatophyta</taxon>
        <taxon>Magnoliopsida</taxon>
        <taxon>eudicotyledons</taxon>
        <taxon>Gunneridae</taxon>
        <taxon>Pentapetalae</taxon>
        <taxon>rosids</taxon>
        <taxon>malvids</taxon>
        <taxon>Malvales</taxon>
        <taxon>Malvaceae</taxon>
        <taxon>Malvoideae</taxon>
        <taxon>Gossypium</taxon>
    </lineage>
</organism>
<comment type="caution">
    <text evidence="2">The sequence shown here is derived from an EMBL/GenBank/DDBJ whole genome shotgun (WGS) entry which is preliminary data.</text>
</comment>
<keyword evidence="1" id="KW-0175">Coiled coil</keyword>
<evidence type="ECO:0000313" key="2">
    <source>
        <dbReference type="EMBL" id="KAH1047167.1"/>
    </source>
</evidence>
<name>A0A9D3UL58_9ROSI</name>
<dbReference type="OrthoDB" id="10513618at2759"/>
<gene>
    <name evidence="2" type="ORF">J1N35_037951</name>
</gene>
<proteinExistence type="predicted"/>
<dbReference type="AlphaFoldDB" id="A0A9D3UL58"/>
<reference evidence="2 3" key="1">
    <citation type="journal article" date="2021" name="Plant Biotechnol. J.">
        <title>Multi-omics assisted identification of the key and species-specific regulatory components of drought-tolerant mechanisms in Gossypium stocksii.</title>
        <authorList>
            <person name="Yu D."/>
            <person name="Ke L."/>
            <person name="Zhang D."/>
            <person name="Wu Y."/>
            <person name="Sun Y."/>
            <person name="Mei J."/>
            <person name="Sun J."/>
            <person name="Sun Y."/>
        </authorList>
    </citation>
    <scope>NUCLEOTIDE SEQUENCE [LARGE SCALE GENOMIC DNA]</scope>
    <source>
        <strain evidence="3">cv. E1</strain>
        <tissue evidence="2">Leaf</tissue>
    </source>
</reference>